<dbReference type="Pfam" id="PF10304">
    <property type="entry name" value="RTP1_C2"/>
    <property type="match status" value="1"/>
</dbReference>
<accession>A0ABR2VC46</accession>
<dbReference type="SUPFAM" id="SSF48371">
    <property type="entry name" value="ARM repeat"/>
    <property type="match status" value="1"/>
</dbReference>
<sequence length="901" mass="98582">MSQVPGTQGSLLQALEAAGTKAFDPARDERTRAGGQREFGALISRTGTSSLIAALNALIKPNRVPRWLALRFMDVLTLLPQRPDGVRATLEFVFTTHPSSTVKASEAADPQKQGANITMEAMKMAANLLSTPPSGVAPDEWYPGIAPQLFALLDGANGPDLVKVASYVIGFGILGRKQFGAPGTAGWKAFAEPMLSAINPSLSSEKAVAETLVFSAGLDEVVDLQKETVIVQPDVLNTALKRLTSLLNSHPNTGLTMRLLSPLRKPLWALSSWTGADQGTEDAVNPLAKNLLSIYLKIGDDPEIFISLIDSLLYAGDRLAEGAVWRYRQKGAHICIQRMRTSVSDGPLQLDWSHLGSKSSSFMELLQSSGSDANISKIFLNLFQRSFKHQKTAPEIVIKTEDEKSQDPMERIIEAQILQAMMDKIPDKLVSDSKGLLELANQVLADFEGTSENTDSVSVALSLLNIVVTTPNFRKSDNDPGLLTSIDTSLEKISRAHHTDISQTAKNLHLLLKYRDEIEDPSEHPTAPTDRQVEDRKTYSLALSYITQLDSPPPVRSEGLNLISTLIRANSPIIDIQGLLVLLSSLLSEDEDYINLRVMKLFVQLAGKHPKSVVKELLDHYVDADERASVDTRLRFGEAILQVIQRLGGTFSGDAAVQVGESMLSIAGRRGHRSKTEANQLRQERLRERQQKAAERAWGGDIPDLSELQEDAEGKTEEEKARDDILAQILQGWESKRGSEDIRIRTSALSVYSIGLETNISGYSSALVEASVDLCLNILTIEPEIEKGILRRAAIILILTFVKALAEARQSGRRLGFGLTDASRIDIMRILEYVAGTDNDGLVQQHARDVVESLQNWQLTTMLPEVRDPPPGLAGIAGLNLGRPGLPSLEPTTRPKIEEIE</sequence>
<feature type="domain" description="RNA polymerase II assembly factor Rtp1 C-terminal" evidence="3">
    <location>
        <begin position="550"/>
        <end position="648"/>
    </location>
</feature>
<evidence type="ECO:0008006" key="6">
    <source>
        <dbReference type="Google" id="ProtNLM"/>
    </source>
</evidence>
<dbReference type="InterPro" id="IPR039600">
    <property type="entry name" value="TANGO6/Rtp1"/>
</dbReference>
<dbReference type="InterPro" id="IPR019451">
    <property type="entry name" value="Rtp1_C1"/>
</dbReference>
<dbReference type="InterPro" id="IPR019414">
    <property type="entry name" value="Rtp1_C2"/>
</dbReference>
<name>A0ABR2VC46_9PEZI</name>
<feature type="domain" description="RNA polymerase II assembly factor Rtp1 C-terminal" evidence="2">
    <location>
        <begin position="826"/>
        <end position="855"/>
    </location>
</feature>
<dbReference type="PANTHER" id="PTHR20959:SF1">
    <property type="entry name" value="TRANSPORT AND GOLGI ORGANIZATION PROTEIN 6 HOMOLOG"/>
    <property type="match status" value="1"/>
</dbReference>
<comment type="similarity">
    <text evidence="1">Belongs to the Tango6 family.</text>
</comment>
<dbReference type="InterPro" id="IPR016024">
    <property type="entry name" value="ARM-type_fold"/>
</dbReference>
<gene>
    <name evidence="4" type="ORF">SUNI508_13825</name>
</gene>
<proteinExistence type="inferred from homology"/>
<evidence type="ECO:0000256" key="1">
    <source>
        <dbReference type="ARBA" id="ARBA00005724"/>
    </source>
</evidence>
<evidence type="ECO:0000313" key="4">
    <source>
        <dbReference type="EMBL" id="KAK9424035.1"/>
    </source>
</evidence>
<dbReference type="PANTHER" id="PTHR20959">
    <property type="entry name" value="TRANSPORT AND GOLGI ORGANIZATION PROTEIN 6 FAMILY MEMBER"/>
    <property type="match status" value="1"/>
</dbReference>
<evidence type="ECO:0000259" key="3">
    <source>
        <dbReference type="Pfam" id="PF10363"/>
    </source>
</evidence>
<dbReference type="Pfam" id="PF10363">
    <property type="entry name" value="RTP1_C1"/>
    <property type="match status" value="1"/>
</dbReference>
<keyword evidence="5" id="KW-1185">Reference proteome</keyword>
<comment type="caution">
    <text evidence="4">The sequence shown here is derived from an EMBL/GenBank/DDBJ whole genome shotgun (WGS) entry which is preliminary data.</text>
</comment>
<dbReference type="Proteomes" id="UP001408356">
    <property type="component" value="Unassembled WGS sequence"/>
</dbReference>
<reference evidence="4 5" key="1">
    <citation type="journal article" date="2024" name="J. Plant Pathol.">
        <title>Sequence and assembly of the genome of Seiridium unicorne, isolate CBS 538.82, causal agent of cypress canker disease.</title>
        <authorList>
            <person name="Scali E."/>
            <person name="Rocca G.D."/>
            <person name="Danti R."/>
            <person name="Garbelotto M."/>
            <person name="Barberini S."/>
            <person name="Baroncelli R."/>
            <person name="Emiliani G."/>
        </authorList>
    </citation>
    <scope>NUCLEOTIDE SEQUENCE [LARGE SCALE GENOMIC DNA]</scope>
    <source>
        <strain evidence="4 5">BM-138-508</strain>
    </source>
</reference>
<evidence type="ECO:0000259" key="2">
    <source>
        <dbReference type="Pfam" id="PF10304"/>
    </source>
</evidence>
<evidence type="ECO:0000313" key="5">
    <source>
        <dbReference type="Proteomes" id="UP001408356"/>
    </source>
</evidence>
<dbReference type="EMBL" id="JARVKF010000050">
    <property type="protein sequence ID" value="KAK9424035.1"/>
    <property type="molecule type" value="Genomic_DNA"/>
</dbReference>
<organism evidence="4 5">
    <name type="scientific">Seiridium unicorne</name>
    <dbReference type="NCBI Taxonomy" id="138068"/>
    <lineage>
        <taxon>Eukaryota</taxon>
        <taxon>Fungi</taxon>
        <taxon>Dikarya</taxon>
        <taxon>Ascomycota</taxon>
        <taxon>Pezizomycotina</taxon>
        <taxon>Sordariomycetes</taxon>
        <taxon>Xylariomycetidae</taxon>
        <taxon>Amphisphaeriales</taxon>
        <taxon>Sporocadaceae</taxon>
        <taxon>Seiridium</taxon>
    </lineage>
</organism>
<protein>
    <recommendedName>
        <fullName evidence="6">Protein required for cell viability</fullName>
    </recommendedName>
</protein>